<keyword evidence="5 8" id="KW-0223">Dioxygenase</keyword>
<dbReference type="SUPFAM" id="SSF54593">
    <property type="entry name" value="Glyoxalase/Bleomycin resistance protein/Dihydroxybiphenyl dioxygenase"/>
    <property type="match status" value="1"/>
</dbReference>
<dbReference type="RefSeq" id="WP_119763681.1">
    <property type="nucleotide sequence ID" value="NZ_QYUM01000003.1"/>
</dbReference>
<evidence type="ECO:0000256" key="7">
    <source>
        <dbReference type="ARBA" id="ARBA00023004"/>
    </source>
</evidence>
<dbReference type="InterPro" id="IPR004360">
    <property type="entry name" value="Glyas_Fos-R_dOase_dom"/>
</dbReference>
<accession>A0A418WNA9</accession>
<evidence type="ECO:0000313" key="11">
    <source>
        <dbReference type="Proteomes" id="UP000286100"/>
    </source>
</evidence>
<evidence type="ECO:0000259" key="9">
    <source>
        <dbReference type="PROSITE" id="PS51819"/>
    </source>
</evidence>
<dbReference type="GO" id="GO:0008198">
    <property type="term" value="F:ferrous iron binding"/>
    <property type="evidence" value="ECO:0007669"/>
    <property type="project" value="InterPro"/>
</dbReference>
<reference evidence="10 11" key="1">
    <citation type="submission" date="2018-09" db="EMBL/GenBank/DDBJ databases">
        <authorList>
            <person name="Zhu H."/>
        </authorList>
    </citation>
    <scope>NUCLEOTIDE SEQUENCE [LARGE SCALE GENOMIC DNA]</scope>
    <source>
        <strain evidence="10 11">K2R01-6</strain>
    </source>
</reference>
<feature type="domain" description="VOC" evidence="9">
    <location>
        <begin position="4"/>
        <end position="120"/>
    </location>
</feature>
<organism evidence="10 11">
    <name type="scientific">Sphingomonas cavernae</name>
    <dbReference type="NCBI Taxonomy" id="2320861"/>
    <lineage>
        <taxon>Bacteria</taxon>
        <taxon>Pseudomonadati</taxon>
        <taxon>Pseudomonadota</taxon>
        <taxon>Alphaproteobacteria</taxon>
        <taxon>Sphingomonadales</taxon>
        <taxon>Sphingomonadaceae</taxon>
        <taxon>Sphingomonas</taxon>
    </lineage>
</organism>
<dbReference type="OrthoDB" id="9798430at2"/>
<keyword evidence="4 8" id="KW-0058">Aromatic hydrocarbons catabolism</keyword>
<comment type="cofactor">
    <cofactor evidence="1 8">
        <name>Fe(2+)</name>
        <dbReference type="ChEBI" id="CHEBI:29033"/>
    </cofactor>
</comment>
<dbReference type="InterPro" id="IPR000486">
    <property type="entry name" value="Xdiol_ring_cleave_dOase_1/2"/>
</dbReference>
<dbReference type="Proteomes" id="UP000286100">
    <property type="component" value="Unassembled WGS sequence"/>
</dbReference>
<keyword evidence="3" id="KW-0479">Metal-binding</keyword>
<name>A0A418WNA9_9SPHN</name>
<dbReference type="PROSITE" id="PS00082">
    <property type="entry name" value="EXTRADIOL_DIOXYGENAS"/>
    <property type="match status" value="1"/>
</dbReference>
<keyword evidence="7 8" id="KW-0408">Iron</keyword>
<dbReference type="GO" id="GO:0051213">
    <property type="term" value="F:dioxygenase activity"/>
    <property type="evidence" value="ECO:0007669"/>
    <property type="project" value="UniProtKB-KW"/>
</dbReference>
<keyword evidence="11" id="KW-1185">Reference proteome</keyword>
<evidence type="ECO:0000256" key="4">
    <source>
        <dbReference type="ARBA" id="ARBA00022797"/>
    </source>
</evidence>
<dbReference type="Pfam" id="PF00903">
    <property type="entry name" value="Glyoxalase"/>
    <property type="match status" value="1"/>
</dbReference>
<evidence type="ECO:0000256" key="6">
    <source>
        <dbReference type="ARBA" id="ARBA00023002"/>
    </source>
</evidence>
<evidence type="ECO:0000256" key="5">
    <source>
        <dbReference type="ARBA" id="ARBA00022964"/>
    </source>
</evidence>
<proteinExistence type="inferred from homology"/>
<dbReference type="EMBL" id="QYUM01000003">
    <property type="protein sequence ID" value="RJF91495.1"/>
    <property type="molecule type" value="Genomic_DNA"/>
</dbReference>
<dbReference type="InterPro" id="IPR037523">
    <property type="entry name" value="VOC_core"/>
</dbReference>
<protein>
    <submittedName>
        <fullName evidence="10">VOC family protein</fullName>
    </submittedName>
</protein>
<sequence>MPAQLNHTIVWCHDKMQSSAFVADILGLPAPRQFMHFQVVDLDNGVSLDFMEKEGDVALQRYAFLIGEDEFDTVFERISAAGPYWADPPCSKPGEINRHDGGRGVYFADPNGHLLEVITRPYG</sequence>
<dbReference type="CDD" id="cd08351">
    <property type="entry name" value="ChaP_like"/>
    <property type="match status" value="1"/>
</dbReference>
<evidence type="ECO:0000256" key="1">
    <source>
        <dbReference type="ARBA" id="ARBA00001954"/>
    </source>
</evidence>
<dbReference type="Gene3D" id="3.10.180.10">
    <property type="entry name" value="2,3-Dihydroxybiphenyl 1,2-Dioxygenase, domain 1"/>
    <property type="match status" value="1"/>
</dbReference>
<evidence type="ECO:0000256" key="8">
    <source>
        <dbReference type="RuleBase" id="RU000683"/>
    </source>
</evidence>
<comment type="caution">
    <text evidence="10">The sequence shown here is derived from an EMBL/GenBank/DDBJ whole genome shotgun (WGS) entry which is preliminary data.</text>
</comment>
<keyword evidence="6 8" id="KW-0560">Oxidoreductase</keyword>
<gene>
    <name evidence="10" type="ORF">D3876_09805</name>
</gene>
<dbReference type="InterPro" id="IPR029068">
    <property type="entry name" value="Glyas_Bleomycin-R_OHBP_Dase"/>
</dbReference>
<evidence type="ECO:0000256" key="3">
    <source>
        <dbReference type="ARBA" id="ARBA00022723"/>
    </source>
</evidence>
<comment type="similarity">
    <text evidence="2 8">Belongs to the extradiol ring-cleavage dioxygenase family.</text>
</comment>
<dbReference type="AlphaFoldDB" id="A0A418WNA9"/>
<evidence type="ECO:0000313" key="10">
    <source>
        <dbReference type="EMBL" id="RJF91495.1"/>
    </source>
</evidence>
<evidence type="ECO:0000256" key="2">
    <source>
        <dbReference type="ARBA" id="ARBA00008784"/>
    </source>
</evidence>
<dbReference type="PROSITE" id="PS51819">
    <property type="entry name" value="VOC"/>
    <property type="match status" value="1"/>
</dbReference>